<proteinExistence type="predicted"/>
<dbReference type="EMBL" id="KV722379">
    <property type="protein sequence ID" value="OCH91803.1"/>
    <property type="molecule type" value="Genomic_DNA"/>
</dbReference>
<organism evidence="1 2">
    <name type="scientific">Obba rivulosa</name>
    <dbReference type="NCBI Taxonomy" id="1052685"/>
    <lineage>
        <taxon>Eukaryota</taxon>
        <taxon>Fungi</taxon>
        <taxon>Dikarya</taxon>
        <taxon>Basidiomycota</taxon>
        <taxon>Agaricomycotina</taxon>
        <taxon>Agaricomycetes</taxon>
        <taxon>Polyporales</taxon>
        <taxon>Gelatoporiaceae</taxon>
        <taxon>Obba</taxon>
    </lineage>
</organism>
<accession>A0A8E2AVI6</accession>
<reference evidence="1 2" key="1">
    <citation type="submission" date="2016-07" db="EMBL/GenBank/DDBJ databases">
        <title>Draft genome of the white-rot fungus Obba rivulosa 3A-2.</title>
        <authorList>
            <consortium name="DOE Joint Genome Institute"/>
            <person name="Miettinen O."/>
            <person name="Riley R."/>
            <person name="Acob R."/>
            <person name="Barry K."/>
            <person name="Cullen D."/>
            <person name="De Vries R."/>
            <person name="Hainaut M."/>
            <person name="Hatakka A."/>
            <person name="Henrissat B."/>
            <person name="Hilden K."/>
            <person name="Kuo R."/>
            <person name="Labutti K."/>
            <person name="Lipzen A."/>
            <person name="Makela M.R."/>
            <person name="Sandor L."/>
            <person name="Spatafora J.W."/>
            <person name="Grigoriev I.V."/>
            <person name="Hibbett D.S."/>
        </authorList>
    </citation>
    <scope>NUCLEOTIDE SEQUENCE [LARGE SCALE GENOMIC DNA]</scope>
    <source>
        <strain evidence="1 2">3A-2</strain>
    </source>
</reference>
<protein>
    <recommendedName>
        <fullName evidence="3">AB hydrolase-1 domain-containing protein</fullName>
    </recommendedName>
</protein>
<keyword evidence="2" id="KW-1185">Reference proteome</keyword>
<dbReference type="AlphaFoldDB" id="A0A8E2AVI6"/>
<name>A0A8E2AVI6_9APHY</name>
<dbReference type="SUPFAM" id="SSF53474">
    <property type="entry name" value="alpha/beta-Hydrolases"/>
    <property type="match status" value="1"/>
</dbReference>
<dbReference type="OrthoDB" id="5311491at2759"/>
<dbReference type="Gene3D" id="3.40.50.1820">
    <property type="entry name" value="alpha/beta hydrolase"/>
    <property type="match status" value="1"/>
</dbReference>
<dbReference type="Proteomes" id="UP000250043">
    <property type="component" value="Unassembled WGS sequence"/>
</dbReference>
<evidence type="ECO:0008006" key="3">
    <source>
        <dbReference type="Google" id="ProtNLM"/>
    </source>
</evidence>
<sequence length="357" mass="39905">MPLAPVDDKGTYLLYQDSGAPADSTSYVTLVAFHGTVFHSGNFQPMFIRASEHKMRMVLVTLRDYPGSTPYSPAEIDAIFSQDAERQGEYMQARGLEISAFLSWLISKEKLPPITQDNGNTSGGIALLGWSTGSAIPFSLVAHADKLSADIRDLLGAYLRTCFLWDPPTYAVGCPLPSLEEFYCPVRDPALSPEEIAEIFPTWVSSYFSHDPATLNSIDDLTITKLITGLSAQSLSDPPPHQLPTAQTMTPEQYNDNIDLLGAMRSHVPFLFIDRTVFESNARRALQERIIWPHLRMALVWFDMSVGDTVMGAWYIKQLVKQADNGRDFSARRMDGSNHFPHWSEPRRCLEVVSELL</sequence>
<gene>
    <name evidence="1" type="ORF">OBBRIDRAFT_506278</name>
</gene>
<dbReference type="InterPro" id="IPR029058">
    <property type="entry name" value="AB_hydrolase_fold"/>
</dbReference>
<evidence type="ECO:0000313" key="1">
    <source>
        <dbReference type="EMBL" id="OCH91803.1"/>
    </source>
</evidence>
<evidence type="ECO:0000313" key="2">
    <source>
        <dbReference type="Proteomes" id="UP000250043"/>
    </source>
</evidence>